<evidence type="ECO:0000313" key="6">
    <source>
        <dbReference type="Proteomes" id="UP000257323"/>
    </source>
</evidence>
<organism evidence="5 6">
    <name type="scientific">Candidatus Saccharicenans subterraneus</name>
    <dbReference type="NCBI Taxonomy" id="2508984"/>
    <lineage>
        <taxon>Bacteria</taxon>
        <taxon>Candidatus Aminicenantota</taxon>
        <taxon>Candidatus Aminicenantia</taxon>
        <taxon>Candidatus Aminicenantales</taxon>
        <taxon>Candidatus Saccharicenantaceae</taxon>
        <taxon>Candidatus Saccharicenans</taxon>
    </lineage>
</organism>
<feature type="domain" description="SHSP" evidence="4">
    <location>
        <begin position="37"/>
        <end position="150"/>
    </location>
</feature>
<feature type="region of interest" description="Disordered" evidence="3">
    <location>
        <begin position="140"/>
        <end position="161"/>
    </location>
</feature>
<comment type="similarity">
    <text evidence="1 2">Belongs to the small heat shock protein (HSP20) family.</text>
</comment>
<dbReference type="EMBL" id="QUAH01000001">
    <property type="protein sequence ID" value="RFT16984.1"/>
    <property type="molecule type" value="Genomic_DNA"/>
</dbReference>
<evidence type="ECO:0000259" key="4">
    <source>
        <dbReference type="PROSITE" id="PS01031"/>
    </source>
</evidence>
<name>A0A3E2BQJ3_9BACT</name>
<dbReference type="InterPro" id="IPR031107">
    <property type="entry name" value="Small_HSP"/>
</dbReference>
<accession>A0A3E2BQJ3</accession>
<dbReference type="AlphaFoldDB" id="A0A3E2BQJ3"/>
<dbReference type="Gene3D" id="2.60.40.790">
    <property type="match status" value="1"/>
</dbReference>
<evidence type="ECO:0000256" key="3">
    <source>
        <dbReference type="SAM" id="MobiDB-lite"/>
    </source>
</evidence>
<dbReference type="InterPro" id="IPR002068">
    <property type="entry name" value="A-crystallin/Hsp20_dom"/>
</dbReference>
<keyword evidence="5" id="KW-0346">Stress response</keyword>
<evidence type="ECO:0000313" key="5">
    <source>
        <dbReference type="EMBL" id="RFT16984.1"/>
    </source>
</evidence>
<dbReference type="Proteomes" id="UP000257323">
    <property type="component" value="Unassembled WGS sequence"/>
</dbReference>
<dbReference type="Pfam" id="PF00011">
    <property type="entry name" value="HSP20"/>
    <property type="match status" value="1"/>
</dbReference>
<evidence type="ECO:0000256" key="2">
    <source>
        <dbReference type="RuleBase" id="RU003616"/>
    </source>
</evidence>
<dbReference type="CDD" id="cd06464">
    <property type="entry name" value="ACD_sHsps-like"/>
    <property type="match status" value="1"/>
</dbReference>
<comment type="caution">
    <text evidence="5">The sequence shown here is derived from an EMBL/GenBank/DDBJ whole genome shotgun (WGS) entry which is preliminary data.</text>
</comment>
<protein>
    <submittedName>
        <fullName evidence="5">Small heat shock protein</fullName>
    </submittedName>
</protein>
<sequence>MAITKWDPFRDIMVLRDRMNRLFEDLVSSPKFEESDIIQSTWSPAVDIYETENELVLTAELPGVEEKDVEIKVEDNTLSLRGERKFEKETREENYHRIERAYGSFYRSFSLPNYVDQEKISAEYENGLLKVHMPKKPEVKPRKVKIVKPQTAEKSGEKATK</sequence>
<gene>
    <name evidence="5" type="ORF">OP8BY_0926</name>
</gene>
<reference evidence="5 6" key="1">
    <citation type="submission" date="2018-08" db="EMBL/GenBank/DDBJ databases">
        <title>Genome analysis of the thermophilic bacterium of the candidate phylum Aminicenantes from deep subsurface aquifer revealed its physiology and ecological role.</title>
        <authorList>
            <person name="Kadnikov V.V."/>
            <person name="Mardanov A.V."/>
            <person name="Beletsky A.V."/>
            <person name="Karnachuk O.V."/>
            <person name="Ravin N.V."/>
        </authorList>
    </citation>
    <scope>NUCLEOTIDE SEQUENCE [LARGE SCALE GENOMIC DNA]</scope>
    <source>
        <strain evidence="5">BY38</strain>
    </source>
</reference>
<dbReference type="PANTHER" id="PTHR11527">
    <property type="entry name" value="HEAT-SHOCK PROTEIN 20 FAMILY MEMBER"/>
    <property type="match status" value="1"/>
</dbReference>
<dbReference type="InterPro" id="IPR008978">
    <property type="entry name" value="HSP20-like_chaperone"/>
</dbReference>
<dbReference type="PROSITE" id="PS01031">
    <property type="entry name" value="SHSP"/>
    <property type="match status" value="1"/>
</dbReference>
<dbReference type="SUPFAM" id="SSF49764">
    <property type="entry name" value="HSP20-like chaperones"/>
    <property type="match status" value="1"/>
</dbReference>
<proteinExistence type="inferred from homology"/>
<evidence type="ECO:0000256" key="1">
    <source>
        <dbReference type="PROSITE-ProRule" id="PRU00285"/>
    </source>
</evidence>